<evidence type="ECO:0000256" key="3">
    <source>
        <dbReference type="ARBA" id="ARBA00022840"/>
    </source>
</evidence>
<dbReference type="GO" id="GO:0046872">
    <property type="term" value="F:metal ion binding"/>
    <property type="evidence" value="ECO:0007669"/>
    <property type="project" value="UniProtKB-KW"/>
</dbReference>
<dbReference type="SUPFAM" id="SSF100950">
    <property type="entry name" value="NagB/RpiA/CoA transferase-like"/>
    <property type="match status" value="1"/>
</dbReference>
<dbReference type="InterPro" id="IPR024185">
    <property type="entry name" value="FTHF_cligase-like_sf"/>
</dbReference>
<evidence type="ECO:0000256" key="7">
    <source>
        <dbReference type="RuleBase" id="RU361279"/>
    </source>
</evidence>
<evidence type="ECO:0000256" key="6">
    <source>
        <dbReference type="PIRSR" id="PIRSR006806-1"/>
    </source>
</evidence>
<dbReference type="InterPro" id="IPR037171">
    <property type="entry name" value="NagB/RpiA_transferase-like"/>
</dbReference>
<dbReference type="Proteomes" id="UP001209878">
    <property type="component" value="Unassembled WGS sequence"/>
</dbReference>
<dbReference type="PIRSF" id="PIRSF006806">
    <property type="entry name" value="FTHF_cligase"/>
    <property type="match status" value="1"/>
</dbReference>
<feature type="binding site" evidence="6">
    <location>
        <begin position="140"/>
        <end position="148"/>
    </location>
    <ligand>
        <name>ATP</name>
        <dbReference type="ChEBI" id="CHEBI:30616"/>
    </ligand>
</feature>
<dbReference type="GO" id="GO:0005524">
    <property type="term" value="F:ATP binding"/>
    <property type="evidence" value="ECO:0007669"/>
    <property type="project" value="UniProtKB-KW"/>
</dbReference>
<evidence type="ECO:0000313" key="9">
    <source>
        <dbReference type="Proteomes" id="UP001209878"/>
    </source>
</evidence>
<comment type="cofactor">
    <cofactor evidence="7">
        <name>Mg(2+)</name>
        <dbReference type="ChEBI" id="CHEBI:18420"/>
    </cofactor>
</comment>
<evidence type="ECO:0000256" key="4">
    <source>
        <dbReference type="ARBA" id="ARBA00036539"/>
    </source>
</evidence>
<dbReference type="GO" id="GO:0030272">
    <property type="term" value="F:5-formyltetrahydrofolate cyclo-ligase activity"/>
    <property type="evidence" value="ECO:0007669"/>
    <property type="project" value="UniProtKB-EC"/>
</dbReference>
<evidence type="ECO:0000256" key="2">
    <source>
        <dbReference type="ARBA" id="ARBA00022741"/>
    </source>
</evidence>
<dbReference type="Pfam" id="PF01812">
    <property type="entry name" value="5-FTHF_cyc-lig"/>
    <property type="match status" value="1"/>
</dbReference>
<keyword evidence="9" id="KW-1185">Reference proteome</keyword>
<evidence type="ECO:0000256" key="1">
    <source>
        <dbReference type="ARBA" id="ARBA00010638"/>
    </source>
</evidence>
<keyword evidence="2 6" id="KW-0547">Nucleotide-binding</keyword>
<evidence type="ECO:0000256" key="5">
    <source>
        <dbReference type="ARBA" id="ARBA00038966"/>
    </source>
</evidence>
<dbReference type="AlphaFoldDB" id="A0AAD9P203"/>
<proteinExistence type="inferred from homology"/>
<gene>
    <name evidence="8" type="ORF">NP493_197g00004</name>
</gene>
<dbReference type="NCBIfam" id="TIGR02727">
    <property type="entry name" value="MTHFS_bact"/>
    <property type="match status" value="1"/>
</dbReference>
<dbReference type="EC" id="6.3.3.2" evidence="5 7"/>
<comment type="catalytic activity">
    <reaction evidence="4 7">
        <text>(6S)-5-formyl-5,6,7,8-tetrahydrofolate + ATP = (6R)-5,10-methenyltetrahydrofolate + ADP + phosphate</text>
        <dbReference type="Rhea" id="RHEA:10488"/>
        <dbReference type="ChEBI" id="CHEBI:30616"/>
        <dbReference type="ChEBI" id="CHEBI:43474"/>
        <dbReference type="ChEBI" id="CHEBI:57455"/>
        <dbReference type="ChEBI" id="CHEBI:57457"/>
        <dbReference type="ChEBI" id="CHEBI:456216"/>
        <dbReference type="EC" id="6.3.3.2"/>
    </reaction>
</comment>
<feature type="binding site" evidence="6">
    <location>
        <position position="53"/>
    </location>
    <ligand>
        <name>substrate</name>
    </ligand>
</feature>
<dbReference type="PANTHER" id="PTHR23407:SF1">
    <property type="entry name" value="5-FORMYLTETRAHYDROFOLATE CYCLO-LIGASE"/>
    <property type="match status" value="1"/>
</dbReference>
<dbReference type="GO" id="GO:0009396">
    <property type="term" value="P:folic acid-containing compound biosynthetic process"/>
    <property type="evidence" value="ECO:0007669"/>
    <property type="project" value="TreeGrafter"/>
</dbReference>
<protein>
    <recommendedName>
        <fullName evidence="5 7">5-formyltetrahydrofolate cyclo-ligase</fullName>
        <ecNumber evidence="5 7">6.3.3.2</ecNumber>
    </recommendedName>
</protein>
<keyword evidence="7" id="KW-0479">Metal-binding</keyword>
<dbReference type="EMBL" id="JAODUO010000197">
    <property type="protein sequence ID" value="KAK2186510.1"/>
    <property type="molecule type" value="Genomic_DNA"/>
</dbReference>
<feature type="binding site" evidence="6">
    <location>
        <position position="58"/>
    </location>
    <ligand>
        <name>substrate</name>
    </ligand>
</feature>
<comment type="caution">
    <text evidence="8">The sequence shown here is derived from an EMBL/GenBank/DDBJ whole genome shotgun (WGS) entry which is preliminary data.</text>
</comment>
<feature type="binding site" evidence="6">
    <location>
        <begin position="7"/>
        <end position="11"/>
    </location>
    <ligand>
        <name>ATP</name>
        <dbReference type="ChEBI" id="CHEBI:30616"/>
    </ligand>
</feature>
<dbReference type="InterPro" id="IPR002698">
    <property type="entry name" value="FTHF_cligase"/>
</dbReference>
<dbReference type="GO" id="GO:0005739">
    <property type="term" value="C:mitochondrion"/>
    <property type="evidence" value="ECO:0007669"/>
    <property type="project" value="TreeGrafter"/>
</dbReference>
<reference evidence="8" key="1">
    <citation type="journal article" date="2023" name="Mol. Biol. Evol.">
        <title>Third-Generation Sequencing Reveals the Adaptive Role of the Epigenome in Three Deep-Sea Polychaetes.</title>
        <authorList>
            <person name="Perez M."/>
            <person name="Aroh O."/>
            <person name="Sun Y."/>
            <person name="Lan Y."/>
            <person name="Juniper S.K."/>
            <person name="Young C.R."/>
            <person name="Angers B."/>
            <person name="Qian P.Y."/>
        </authorList>
    </citation>
    <scope>NUCLEOTIDE SEQUENCE</scope>
    <source>
        <strain evidence="8">R07B-5</strain>
    </source>
</reference>
<dbReference type="Gene3D" id="3.40.50.10420">
    <property type="entry name" value="NagB/RpiA/CoA transferase-like"/>
    <property type="match status" value="1"/>
</dbReference>
<dbReference type="PANTHER" id="PTHR23407">
    <property type="entry name" value="ATPASE INHIBITOR/5-FORMYLTETRAHYDROFOLATE CYCLO-LIGASE"/>
    <property type="match status" value="1"/>
</dbReference>
<dbReference type="FunFam" id="3.40.50.10420:FF:000007">
    <property type="entry name" value="5-formyltetrahydrofolate cyclo-ligase"/>
    <property type="match status" value="1"/>
</dbReference>
<sequence length="197" mass="22601">MAGRAAKQLLRKELKSRLSALSDSEKLRQSKIVSEQLLSTEQYRNSRRVSLYLSMKNEVQTDEILRNIFESGRECFVPRYIGSDMDMLKLHSMADFLSLPETSWKIKQPADDERREDALETGGLDLIIIPGLGFSRQGDRLGRGKGFYDTYLHRYQQKMKVKPATVALAFYEQICDSIPTTDQDVPIDLVLFEKKST</sequence>
<accession>A0AAD9P203</accession>
<keyword evidence="3 6" id="KW-0067">ATP-binding</keyword>
<name>A0AAD9P203_RIDPI</name>
<evidence type="ECO:0000313" key="8">
    <source>
        <dbReference type="EMBL" id="KAK2186510.1"/>
    </source>
</evidence>
<organism evidence="8 9">
    <name type="scientific">Ridgeia piscesae</name>
    <name type="common">Tubeworm</name>
    <dbReference type="NCBI Taxonomy" id="27915"/>
    <lineage>
        <taxon>Eukaryota</taxon>
        <taxon>Metazoa</taxon>
        <taxon>Spiralia</taxon>
        <taxon>Lophotrochozoa</taxon>
        <taxon>Annelida</taxon>
        <taxon>Polychaeta</taxon>
        <taxon>Sedentaria</taxon>
        <taxon>Canalipalpata</taxon>
        <taxon>Sabellida</taxon>
        <taxon>Siboglinidae</taxon>
        <taxon>Ridgeia</taxon>
    </lineage>
</organism>
<comment type="similarity">
    <text evidence="1 7">Belongs to the 5-formyltetrahydrofolate cyclo-ligase family.</text>
</comment>
<dbReference type="GO" id="GO:0035999">
    <property type="term" value="P:tetrahydrofolate interconversion"/>
    <property type="evidence" value="ECO:0007669"/>
    <property type="project" value="TreeGrafter"/>
</dbReference>
<keyword evidence="7" id="KW-0460">Magnesium</keyword>